<evidence type="ECO:0000313" key="2">
    <source>
        <dbReference type="Proteomes" id="UP000644115"/>
    </source>
</evidence>
<dbReference type="Proteomes" id="UP000644115">
    <property type="component" value="Unassembled WGS sequence"/>
</dbReference>
<accession>A0A923SS81</accession>
<gene>
    <name evidence="1" type="ORF">H8876_08745</name>
</gene>
<organism evidence="1 2">
    <name type="scientific">Lentihominibacter faecis</name>
    <dbReference type="NCBI Taxonomy" id="2764712"/>
    <lineage>
        <taxon>Bacteria</taxon>
        <taxon>Bacillati</taxon>
        <taxon>Bacillota</taxon>
        <taxon>Clostridia</taxon>
        <taxon>Peptostreptococcales</taxon>
        <taxon>Anaerovoracaceae</taxon>
        <taxon>Lentihominibacter</taxon>
    </lineage>
</organism>
<evidence type="ECO:0000313" key="1">
    <source>
        <dbReference type="EMBL" id="MBC6000085.1"/>
    </source>
</evidence>
<protein>
    <submittedName>
        <fullName evidence="1">Uncharacterized protein</fullName>
    </submittedName>
</protein>
<comment type="caution">
    <text evidence="1">The sequence shown here is derived from an EMBL/GenBank/DDBJ whole genome shotgun (WGS) entry which is preliminary data.</text>
</comment>
<keyword evidence="2" id="KW-1185">Reference proteome</keyword>
<proteinExistence type="predicted"/>
<dbReference type="EMBL" id="JACRWC010000107">
    <property type="protein sequence ID" value="MBC6000085.1"/>
    <property type="molecule type" value="Genomic_DNA"/>
</dbReference>
<dbReference type="AlphaFoldDB" id="A0A923SS81"/>
<name>A0A923SS81_9FIRM</name>
<reference evidence="1" key="1">
    <citation type="submission" date="2020-08" db="EMBL/GenBank/DDBJ databases">
        <authorList>
            <person name="Liu C."/>
            <person name="Sun Q."/>
        </authorList>
    </citation>
    <scope>NUCLEOTIDE SEQUENCE</scope>
    <source>
        <strain evidence="1">BX16</strain>
    </source>
</reference>
<sequence>MKIDRRRFIEIKSDKKVDRQIITINENGVIEISREMQDVLKKNVFSLHISEDSRQLLLDPAGSGTVIRNDEPITAKYLIQMIDERVAVFPMNYKMIWEPEEKAWLGELQTPRSLLVRKREQLEKLKERER</sequence>
<dbReference type="RefSeq" id="WP_249287425.1">
    <property type="nucleotide sequence ID" value="NZ_JACRWC010000107.1"/>
</dbReference>